<proteinExistence type="predicted"/>
<gene>
    <name evidence="1" type="ORF">LCGC14_1245220</name>
</gene>
<sequence length="90" mass="10590">MRCEICDINYEVGKCIVCGKWVCYEKHADTLWFNLGVSSDCGHYIENDNLSFEYCCCLEGNSREEIQKALQKEFRKIPNHMKYIKIAKIE</sequence>
<dbReference type="AlphaFoldDB" id="A0A0F9NM16"/>
<organism evidence="1">
    <name type="scientific">marine sediment metagenome</name>
    <dbReference type="NCBI Taxonomy" id="412755"/>
    <lineage>
        <taxon>unclassified sequences</taxon>
        <taxon>metagenomes</taxon>
        <taxon>ecological metagenomes</taxon>
    </lineage>
</organism>
<reference evidence="1" key="1">
    <citation type="journal article" date="2015" name="Nature">
        <title>Complex archaea that bridge the gap between prokaryotes and eukaryotes.</title>
        <authorList>
            <person name="Spang A."/>
            <person name="Saw J.H."/>
            <person name="Jorgensen S.L."/>
            <person name="Zaremba-Niedzwiedzka K."/>
            <person name="Martijn J."/>
            <person name="Lind A.E."/>
            <person name="van Eijk R."/>
            <person name="Schleper C."/>
            <person name="Guy L."/>
            <person name="Ettema T.J."/>
        </authorList>
    </citation>
    <scope>NUCLEOTIDE SEQUENCE</scope>
</reference>
<name>A0A0F9NM16_9ZZZZ</name>
<protein>
    <submittedName>
        <fullName evidence="1">Uncharacterized protein</fullName>
    </submittedName>
</protein>
<evidence type="ECO:0000313" key="1">
    <source>
        <dbReference type="EMBL" id="KKM89785.1"/>
    </source>
</evidence>
<dbReference type="EMBL" id="LAZR01006766">
    <property type="protein sequence ID" value="KKM89785.1"/>
    <property type="molecule type" value="Genomic_DNA"/>
</dbReference>
<accession>A0A0F9NM16</accession>
<comment type="caution">
    <text evidence="1">The sequence shown here is derived from an EMBL/GenBank/DDBJ whole genome shotgun (WGS) entry which is preliminary data.</text>
</comment>